<evidence type="ECO:0000313" key="16">
    <source>
        <dbReference type="Proteomes" id="UP000198525"/>
    </source>
</evidence>
<keyword evidence="7" id="KW-0479">Metal-binding</keyword>
<evidence type="ECO:0000256" key="3">
    <source>
        <dbReference type="ARBA" id="ARBA00022448"/>
    </source>
</evidence>
<feature type="transmembrane region" description="Helical" evidence="13">
    <location>
        <begin position="23"/>
        <end position="42"/>
    </location>
</feature>
<evidence type="ECO:0000256" key="9">
    <source>
        <dbReference type="ARBA" id="ARBA00022989"/>
    </source>
</evidence>
<dbReference type="PANTHER" id="PTHR30529">
    <property type="entry name" value="CYTOCHROME B561"/>
    <property type="match status" value="1"/>
</dbReference>
<evidence type="ECO:0000259" key="14">
    <source>
        <dbReference type="Pfam" id="PF01292"/>
    </source>
</evidence>
<evidence type="ECO:0000256" key="6">
    <source>
        <dbReference type="ARBA" id="ARBA00022692"/>
    </source>
</evidence>
<dbReference type="GO" id="GO:0005886">
    <property type="term" value="C:plasma membrane"/>
    <property type="evidence" value="ECO:0007669"/>
    <property type="project" value="UniProtKB-SubCell"/>
</dbReference>
<feature type="transmembrane region" description="Helical" evidence="13">
    <location>
        <begin position="161"/>
        <end position="181"/>
    </location>
</feature>
<dbReference type="GO" id="GO:0022904">
    <property type="term" value="P:respiratory electron transport chain"/>
    <property type="evidence" value="ECO:0007669"/>
    <property type="project" value="InterPro"/>
</dbReference>
<feature type="transmembrane region" description="Helical" evidence="13">
    <location>
        <begin position="102"/>
        <end position="125"/>
    </location>
</feature>
<dbReference type="InterPro" id="IPR011577">
    <property type="entry name" value="Cyt_b561_bac/Ni-Hgenase"/>
</dbReference>
<comment type="similarity">
    <text evidence="12">Belongs to the cytochrome b561 family.</text>
</comment>
<keyword evidence="4" id="KW-1003">Cell membrane</keyword>
<evidence type="ECO:0000256" key="13">
    <source>
        <dbReference type="SAM" id="Phobius"/>
    </source>
</evidence>
<dbReference type="InterPro" id="IPR016174">
    <property type="entry name" value="Di-haem_cyt_TM"/>
</dbReference>
<reference evidence="15 16" key="1">
    <citation type="submission" date="2016-10" db="EMBL/GenBank/DDBJ databases">
        <authorList>
            <person name="de Groot N.N."/>
        </authorList>
    </citation>
    <scope>NUCLEOTIDE SEQUENCE [LARGE SCALE GENOMIC DNA]</scope>
    <source>
        <strain evidence="15 16">CGMCC 1.6133</strain>
    </source>
</reference>
<evidence type="ECO:0000256" key="7">
    <source>
        <dbReference type="ARBA" id="ARBA00022723"/>
    </source>
</evidence>
<evidence type="ECO:0000313" key="15">
    <source>
        <dbReference type="EMBL" id="SDI81213.1"/>
    </source>
</evidence>
<dbReference type="SUPFAM" id="SSF81342">
    <property type="entry name" value="Transmembrane di-heme cytochromes"/>
    <property type="match status" value="1"/>
</dbReference>
<keyword evidence="10" id="KW-0408">Iron</keyword>
<accession>A0A1G8NM00</accession>
<proteinExistence type="inferred from homology"/>
<feature type="transmembrane region" description="Helical" evidence="13">
    <location>
        <begin position="62"/>
        <end position="82"/>
    </location>
</feature>
<dbReference type="InterPro" id="IPR052168">
    <property type="entry name" value="Cytochrome_b561_oxidase"/>
</dbReference>
<evidence type="ECO:0000256" key="1">
    <source>
        <dbReference type="ARBA" id="ARBA00001970"/>
    </source>
</evidence>
<evidence type="ECO:0000256" key="10">
    <source>
        <dbReference type="ARBA" id="ARBA00023004"/>
    </source>
</evidence>
<gene>
    <name evidence="15" type="ORF">SAMN04487954_101369</name>
</gene>
<evidence type="ECO:0000256" key="4">
    <source>
        <dbReference type="ARBA" id="ARBA00022475"/>
    </source>
</evidence>
<evidence type="ECO:0000256" key="8">
    <source>
        <dbReference type="ARBA" id="ARBA00022982"/>
    </source>
</evidence>
<evidence type="ECO:0000256" key="2">
    <source>
        <dbReference type="ARBA" id="ARBA00004651"/>
    </source>
</evidence>
<evidence type="ECO:0000256" key="12">
    <source>
        <dbReference type="ARBA" id="ARBA00037975"/>
    </source>
</evidence>
<keyword evidence="8" id="KW-0249">Electron transport</keyword>
<evidence type="ECO:0000256" key="5">
    <source>
        <dbReference type="ARBA" id="ARBA00022617"/>
    </source>
</evidence>
<dbReference type="GO" id="GO:0009055">
    <property type="term" value="F:electron transfer activity"/>
    <property type="evidence" value="ECO:0007669"/>
    <property type="project" value="InterPro"/>
</dbReference>
<protein>
    <submittedName>
        <fullName evidence="15">Cytochrome b561</fullName>
    </submittedName>
</protein>
<keyword evidence="3" id="KW-0813">Transport</keyword>
<dbReference type="STRING" id="376427.SAMN04487954_101369"/>
<dbReference type="Gene3D" id="1.20.950.20">
    <property type="entry name" value="Transmembrane di-heme cytochromes, Chain C"/>
    <property type="match status" value="1"/>
</dbReference>
<keyword evidence="16" id="KW-1185">Reference proteome</keyword>
<keyword evidence="11 13" id="KW-0472">Membrane</keyword>
<dbReference type="Proteomes" id="UP000198525">
    <property type="component" value="Unassembled WGS sequence"/>
</dbReference>
<dbReference type="Pfam" id="PF01292">
    <property type="entry name" value="Ni_hydr_CYTB"/>
    <property type="match status" value="1"/>
</dbReference>
<dbReference type="GO" id="GO:0020037">
    <property type="term" value="F:heme binding"/>
    <property type="evidence" value="ECO:0007669"/>
    <property type="project" value="TreeGrafter"/>
</dbReference>
<keyword evidence="5" id="KW-0349">Heme</keyword>
<dbReference type="GO" id="GO:0046872">
    <property type="term" value="F:metal ion binding"/>
    <property type="evidence" value="ECO:0007669"/>
    <property type="project" value="UniProtKB-KW"/>
</dbReference>
<name>A0A1G8NM00_9GAMM</name>
<feature type="domain" description="Cytochrome b561 bacterial/Ni-hydrogenase" evidence="14">
    <location>
        <begin position="17"/>
        <end position="191"/>
    </location>
</feature>
<dbReference type="AlphaFoldDB" id="A0A1G8NM00"/>
<comment type="subcellular location">
    <subcellularLocation>
        <location evidence="2">Cell membrane</location>
        <topology evidence="2">Multi-pass membrane protein</topology>
    </subcellularLocation>
</comment>
<keyword evidence="6 13" id="KW-0812">Transmembrane</keyword>
<comment type="cofactor">
    <cofactor evidence="1">
        <name>heme b</name>
        <dbReference type="ChEBI" id="CHEBI:60344"/>
    </cofactor>
</comment>
<dbReference type="EMBL" id="FNES01000001">
    <property type="protein sequence ID" value="SDI81213.1"/>
    <property type="molecule type" value="Genomic_DNA"/>
</dbReference>
<keyword evidence="9 13" id="KW-1133">Transmembrane helix</keyword>
<evidence type="ECO:0000256" key="11">
    <source>
        <dbReference type="ARBA" id="ARBA00023136"/>
    </source>
</evidence>
<organism evidence="15 16">
    <name type="scientific">Billgrantia gudaonensis</name>
    <dbReference type="NCBI Taxonomy" id="376427"/>
    <lineage>
        <taxon>Bacteria</taxon>
        <taxon>Pseudomonadati</taxon>
        <taxon>Pseudomonadota</taxon>
        <taxon>Gammaproteobacteria</taxon>
        <taxon>Oceanospirillales</taxon>
        <taxon>Halomonadaceae</taxon>
        <taxon>Billgrantia</taxon>
    </lineage>
</organism>
<dbReference type="OrthoDB" id="1247465at2"/>
<dbReference type="RefSeq" id="WP_089682468.1">
    <property type="nucleotide sequence ID" value="NZ_FNES01000001.1"/>
</dbReference>
<dbReference type="PANTHER" id="PTHR30529:SF1">
    <property type="entry name" value="CYTOCHROME B561 HOMOLOG 2"/>
    <property type="match status" value="1"/>
</dbReference>
<sequence length="196" mass="21711">MANGSFEPPVEGPLNHYAYIHRLLHWLIAVLVLYSLTSGMTLGSLGFEGSVETFGRAATDTIYTLHKTSGVLILGLMVLRLVSRLTNGKPPYAVPLPTFHRLASGLVHTLLYVLLLTMPILGWLATASGDFPVQFFAWNLPRLIGVDEALSETLFLWHGRVGVLILLLATLHIAAALYHWLIRKDGVMARMSLFRH</sequence>